<evidence type="ECO:0000313" key="5">
    <source>
        <dbReference type="Proteomes" id="UP000264141"/>
    </source>
</evidence>
<accession>A0A3D1JDI1</accession>
<dbReference type="SUPFAM" id="SSF69593">
    <property type="entry name" value="Glycerol-3-phosphate (1)-acyltransferase"/>
    <property type="match status" value="1"/>
</dbReference>
<dbReference type="PANTHER" id="PTHR10434:SF11">
    <property type="entry name" value="1-ACYL-SN-GLYCEROL-3-PHOSPHATE ACYLTRANSFERASE"/>
    <property type="match status" value="1"/>
</dbReference>
<dbReference type="STRING" id="229919.GCA_001050195_03077"/>
<evidence type="ECO:0000256" key="1">
    <source>
        <dbReference type="ARBA" id="ARBA00022679"/>
    </source>
</evidence>
<dbReference type="Proteomes" id="UP000264141">
    <property type="component" value="Unassembled WGS sequence"/>
</dbReference>
<dbReference type="OrthoDB" id="9803035at2"/>
<reference evidence="4 5" key="1">
    <citation type="journal article" date="2018" name="Nat. Biotechnol.">
        <title>A standardized bacterial taxonomy based on genome phylogeny substantially revises the tree of life.</title>
        <authorList>
            <person name="Parks D.H."/>
            <person name="Chuvochina M."/>
            <person name="Waite D.W."/>
            <person name="Rinke C."/>
            <person name="Skarshewski A."/>
            <person name="Chaumeil P.A."/>
            <person name="Hugenholtz P."/>
        </authorList>
    </citation>
    <scope>NUCLEOTIDE SEQUENCE [LARGE SCALE GENOMIC DNA]</scope>
    <source>
        <strain evidence="4">UBA8781</strain>
    </source>
</reference>
<gene>
    <name evidence="4" type="ORF">DEQ80_01360</name>
</gene>
<organism evidence="4 5">
    <name type="scientific">Anaerolinea thermolimosa</name>
    <dbReference type="NCBI Taxonomy" id="229919"/>
    <lineage>
        <taxon>Bacteria</taxon>
        <taxon>Bacillati</taxon>
        <taxon>Chloroflexota</taxon>
        <taxon>Anaerolineae</taxon>
        <taxon>Anaerolineales</taxon>
        <taxon>Anaerolineaceae</taxon>
        <taxon>Anaerolinea</taxon>
    </lineage>
</organism>
<dbReference type="EMBL" id="DPBP01000005">
    <property type="protein sequence ID" value="HCE16484.1"/>
    <property type="molecule type" value="Genomic_DNA"/>
</dbReference>
<dbReference type="CDD" id="cd07989">
    <property type="entry name" value="LPLAT_AGPAT-like"/>
    <property type="match status" value="1"/>
</dbReference>
<keyword evidence="2 4" id="KW-0012">Acyltransferase</keyword>
<dbReference type="Pfam" id="PF01553">
    <property type="entry name" value="Acyltransferase"/>
    <property type="match status" value="1"/>
</dbReference>
<dbReference type="PANTHER" id="PTHR10434">
    <property type="entry name" value="1-ACYL-SN-GLYCEROL-3-PHOSPHATE ACYLTRANSFERASE"/>
    <property type="match status" value="1"/>
</dbReference>
<dbReference type="InterPro" id="IPR002123">
    <property type="entry name" value="Plipid/glycerol_acylTrfase"/>
</dbReference>
<protein>
    <submittedName>
        <fullName evidence="4">1-acyl-sn-glycerol-3-phosphate acyltransferase</fullName>
    </submittedName>
</protein>
<feature type="domain" description="Phospholipid/glycerol acyltransferase" evidence="3">
    <location>
        <begin position="65"/>
        <end position="177"/>
    </location>
</feature>
<dbReference type="GO" id="GO:0003841">
    <property type="term" value="F:1-acylglycerol-3-phosphate O-acyltransferase activity"/>
    <property type="evidence" value="ECO:0007669"/>
    <property type="project" value="TreeGrafter"/>
</dbReference>
<evidence type="ECO:0000259" key="3">
    <source>
        <dbReference type="SMART" id="SM00563"/>
    </source>
</evidence>
<dbReference type="GO" id="GO:0006654">
    <property type="term" value="P:phosphatidic acid biosynthetic process"/>
    <property type="evidence" value="ECO:0007669"/>
    <property type="project" value="TreeGrafter"/>
</dbReference>
<name>A0A3D1JDI1_9CHLR</name>
<sequence length="272" mass="30111">MAGTKDSALNAQHIFSTLIPFRFPSPLRLFERIWYHLGRLIVSLARRVFYRTDILFQVPLPAGAKILAPNHPSTVDPFLLTTLVPEQISTLIIETLFKIPVVGASLRMSGQICVESGRGAKALEQGIRYLQEGRTVGIFPEGVISPETGGLARARTGAVRMAAATGVPVYPVGIALERNRLRYTRTMIDGKPEVGTWYFNGAYAVTVGEPMFFHGDPEDRQFVQAATEALAARIETLAAQSARRLAELRLAERPTVLELLYRWIPFFSTDAL</sequence>
<comment type="caution">
    <text evidence="4">The sequence shown here is derived from an EMBL/GenBank/DDBJ whole genome shotgun (WGS) entry which is preliminary data.</text>
</comment>
<dbReference type="AlphaFoldDB" id="A0A3D1JDI1"/>
<dbReference type="SMART" id="SM00563">
    <property type="entry name" value="PlsC"/>
    <property type="match status" value="1"/>
</dbReference>
<evidence type="ECO:0000256" key="2">
    <source>
        <dbReference type="ARBA" id="ARBA00023315"/>
    </source>
</evidence>
<keyword evidence="1 4" id="KW-0808">Transferase</keyword>
<proteinExistence type="predicted"/>
<evidence type="ECO:0000313" key="4">
    <source>
        <dbReference type="EMBL" id="HCE16484.1"/>
    </source>
</evidence>